<accession>A0A5J5C8L8</accession>
<dbReference type="GO" id="GO:0043565">
    <property type="term" value="F:sequence-specific DNA binding"/>
    <property type="evidence" value="ECO:0007669"/>
    <property type="project" value="TreeGrafter"/>
</dbReference>
<dbReference type="Pfam" id="PF03634">
    <property type="entry name" value="TCP"/>
    <property type="match status" value="1"/>
</dbReference>
<keyword evidence="2" id="KW-0805">Transcription regulation</keyword>
<comment type="subcellular location">
    <subcellularLocation>
        <location evidence="1">Nucleus</location>
    </subcellularLocation>
</comment>
<keyword evidence="5" id="KW-0539">Nucleus</keyword>
<gene>
    <name evidence="8" type="ORF">F0562_002036</name>
</gene>
<dbReference type="Proteomes" id="UP000325577">
    <property type="component" value="Linkage Group LG0"/>
</dbReference>
<feature type="compositionally biased region" description="Polar residues" evidence="6">
    <location>
        <begin position="27"/>
        <end position="42"/>
    </location>
</feature>
<keyword evidence="9" id="KW-1185">Reference proteome</keyword>
<protein>
    <recommendedName>
        <fullName evidence="7">TCP domain-containing protein</fullName>
    </recommendedName>
</protein>
<evidence type="ECO:0000259" key="7">
    <source>
        <dbReference type="PROSITE" id="PS51369"/>
    </source>
</evidence>
<dbReference type="PANTHER" id="PTHR31072">
    <property type="entry name" value="TRANSCRIPTION FACTOR TCP4-RELATED"/>
    <property type="match status" value="1"/>
</dbReference>
<evidence type="ECO:0000256" key="6">
    <source>
        <dbReference type="SAM" id="MobiDB-lite"/>
    </source>
</evidence>
<dbReference type="AlphaFoldDB" id="A0A5J5C8L8"/>
<feature type="region of interest" description="Disordered" evidence="6">
    <location>
        <begin position="1"/>
        <end position="53"/>
    </location>
</feature>
<evidence type="ECO:0000256" key="3">
    <source>
        <dbReference type="ARBA" id="ARBA00023125"/>
    </source>
</evidence>
<feature type="compositionally biased region" description="Polar residues" evidence="6">
    <location>
        <begin position="11"/>
        <end position="20"/>
    </location>
</feature>
<dbReference type="InterPro" id="IPR017887">
    <property type="entry name" value="TF_TCP_subgr"/>
</dbReference>
<dbReference type="OrthoDB" id="1911901at2759"/>
<evidence type="ECO:0000256" key="2">
    <source>
        <dbReference type="ARBA" id="ARBA00023015"/>
    </source>
</evidence>
<reference evidence="8 9" key="1">
    <citation type="submission" date="2019-09" db="EMBL/GenBank/DDBJ databases">
        <title>A chromosome-level genome assembly of the Chinese tupelo Nyssa sinensis.</title>
        <authorList>
            <person name="Yang X."/>
            <person name="Kang M."/>
            <person name="Yang Y."/>
            <person name="Xiong H."/>
            <person name="Wang M."/>
            <person name="Zhang Z."/>
            <person name="Wang Z."/>
            <person name="Wu H."/>
            <person name="Ma T."/>
            <person name="Liu J."/>
            <person name="Xi Z."/>
        </authorList>
    </citation>
    <scope>NUCLEOTIDE SEQUENCE [LARGE SCALE GENOMIC DNA]</scope>
    <source>
        <strain evidence="8">J267</strain>
        <tissue evidence="8">Leaf</tissue>
    </source>
</reference>
<evidence type="ECO:0000256" key="5">
    <source>
        <dbReference type="ARBA" id="ARBA00023242"/>
    </source>
</evidence>
<name>A0A5J5C8L8_9ASTE</name>
<proteinExistence type="predicted"/>
<sequence length="178" mass="19262">MEPGTMRLNELPSSSTQQLNRMPASQLAPSSSKTPNLCSSSTKSDRHTKVNGRGRRVRVPVLCAARIFQLTRELGHRTEGQTIDWLLRHVPPSLFPSSATATSPAPDAPPSTIAAASVSVVSTPLPCASSLSATYCDAQPITTVPELDLFPTEGSFGNMSFTSLLMQEEREIEDHRTR</sequence>
<evidence type="ECO:0000256" key="1">
    <source>
        <dbReference type="ARBA" id="ARBA00004123"/>
    </source>
</evidence>
<organism evidence="8 9">
    <name type="scientific">Nyssa sinensis</name>
    <dbReference type="NCBI Taxonomy" id="561372"/>
    <lineage>
        <taxon>Eukaryota</taxon>
        <taxon>Viridiplantae</taxon>
        <taxon>Streptophyta</taxon>
        <taxon>Embryophyta</taxon>
        <taxon>Tracheophyta</taxon>
        <taxon>Spermatophyta</taxon>
        <taxon>Magnoliopsida</taxon>
        <taxon>eudicotyledons</taxon>
        <taxon>Gunneridae</taxon>
        <taxon>Pentapetalae</taxon>
        <taxon>asterids</taxon>
        <taxon>Cornales</taxon>
        <taxon>Nyssaceae</taxon>
        <taxon>Nyssa</taxon>
    </lineage>
</organism>
<dbReference type="EMBL" id="CM018031">
    <property type="protein sequence ID" value="KAA8550352.1"/>
    <property type="molecule type" value="Genomic_DNA"/>
</dbReference>
<evidence type="ECO:0000313" key="9">
    <source>
        <dbReference type="Proteomes" id="UP000325577"/>
    </source>
</evidence>
<dbReference type="InterPro" id="IPR005333">
    <property type="entry name" value="Transcription_factor_TCP"/>
</dbReference>
<dbReference type="GO" id="GO:0005634">
    <property type="term" value="C:nucleus"/>
    <property type="evidence" value="ECO:0007669"/>
    <property type="project" value="UniProtKB-SubCell"/>
</dbReference>
<feature type="domain" description="TCP" evidence="7">
    <location>
        <begin position="43"/>
        <end position="97"/>
    </location>
</feature>
<dbReference type="GO" id="GO:0003700">
    <property type="term" value="F:DNA-binding transcription factor activity"/>
    <property type="evidence" value="ECO:0007669"/>
    <property type="project" value="InterPro"/>
</dbReference>
<dbReference type="PROSITE" id="PS51369">
    <property type="entry name" value="TCP"/>
    <property type="match status" value="1"/>
</dbReference>
<keyword evidence="4" id="KW-0804">Transcription</keyword>
<dbReference type="PANTHER" id="PTHR31072:SF143">
    <property type="entry name" value="TCP DOMAIN-CONTAINING PROTEIN"/>
    <property type="match status" value="1"/>
</dbReference>
<keyword evidence="3" id="KW-0238">DNA-binding</keyword>
<evidence type="ECO:0000313" key="8">
    <source>
        <dbReference type="EMBL" id="KAA8550352.1"/>
    </source>
</evidence>
<evidence type="ECO:0000256" key="4">
    <source>
        <dbReference type="ARBA" id="ARBA00023163"/>
    </source>
</evidence>